<evidence type="ECO:0000313" key="4">
    <source>
        <dbReference type="Proteomes" id="UP000187506"/>
    </source>
</evidence>
<dbReference type="InterPro" id="IPR032272">
    <property type="entry name" value="DUF4834"/>
</dbReference>
<feature type="region of interest" description="Disordered" evidence="1">
    <location>
        <begin position="45"/>
        <end position="87"/>
    </location>
</feature>
<reference evidence="3 4" key="1">
    <citation type="submission" date="2017-01" db="EMBL/GenBank/DDBJ databases">
        <title>Complete genome of Lacinutrix venerupis DOK2-8 isolated from seawater in Dokdo.</title>
        <authorList>
            <person name="Chi W.-J."/>
            <person name="Kim J.H."/>
        </authorList>
    </citation>
    <scope>NUCLEOTIDE SEQUENCE [LARGE SCALE GENOMIC DNA]</scope>
    <source>
        <strain evidence="3 4">DOK2-8</strain>
    </source>
</reference>
<keyword evidence="2" id="KW-0472">Membrane</keyword>
<gene>
    <name evidence="3" type="ORF">BWR22_08660</name>
</gene>
<name>A0AAC9PX02_9FLAO</name>
<sequence length="87" mass="10120">MIILKVLLIILLIYLGIKIISKYFGPSILKYFTKKAVERFGGQFRDFSNQKQQQPQQKTGEISIDKMPENKTSNKTVGEYVDYEEID</sequence>
<keyword evidence="2" id="KW-1133">Transmembrane helix</keyword>
<evidence type="ECO:0000256" key="2">
    <source>
        <dbReference type="SAM" id="Phobius"/>
    </source>
</evidence>
<keyword evidence="4" id="KW-1185">Reference proteome</keyword>
<dbReference type="AlphaFoldDB" id="A0AAC9PX02"/>
<evidence type="ECO:0000313" key="3">
    <source>
        <dbReference type="EMBL" id="APY00385.1"/>
    </source>
</evidence>
<dbReference type="Pfam" id="PF16118">
    <property type="entry name" value="DUF4834"/>
    <property type="match status" value="1"/>
</dbReference>
<keyword evidence="2" id="KW-0812">Transmembrane</keyword>
<organism evidence="3 4">
    <name type="scientific">Lacinutrix venerupis</name>
    <dbReference type="NCBI Taxonomy" id="1486034"/>
    <lineage>
        <taxon>Bacteria</taxon>
        <taxon>Pseudomonadati</taxon>
        <taxon>Bacteroidota</taxon>
        <taxon>Flavobacteriia</taxon>
        <taxon>Flavobacteriales</taxon>
        <taxon>Flavobacteriaceae</taxon>
        <taxon>Lacinutrix</taxon>
    </lineage>
</organism>
<protein>
    <submittedName>
        <fullName evidence="3">DUF4834 domain-containing protein</fullName>
    </submittedName>
</protein>
<evidence type="ECO:0000256" key="1">
    <source>
        <dbReference type="SAM" id="MobiDB-lite"/>
    </source>
</evidence>
<accession>A0AAC9PX02</accession>
<dbReference type="EMBL" id="CP019352">
    <property type="protein sequence ID" value="APY00385.1"/>
    <property type="molecule type" value="Genomic_DNA"/>
</dbReference>
<feature type="transmembrane region" description="Helical" evidence="2">
    <location>
        <begin position="6"/>
        <end position="25"/>
    </location>
</feature>
<dbReference type="Proteomes" id="UP000187506">
    <property type="component" value="Chromosome"/>
</dbReference>
<dbReference type="KEGG" id="lvn:BWR22_08660"/>
<proteinExistence type="predicted"/>